<protein>
    <submittedName>
        <fullName evidence="2">Uncharacterized protein</fullName>
    </submittedName>
</protein>
<evidence type="ECO:0000313" key="2">
    <source>
        <dbReference type="WBParaSite" id="nRc.2.0.1.t43170-RA"/>
    </source>
</evidence>
<reference evidence="2" key="1">
    <citation type="submission" date="2022-11" db="UniProtKB">
        <authorList>
            <consortium name="WormBaseParasite"/>
        </authorList>
    </citation>
    <scope>IDENTIFICATION</scope>
</reference>
<sequence>MSYSSPFTSVNTLQYFKEFLIVSFSILNVVEEVYNLRRLESWLGVSLQTSKSTAGLESFQEARQEQNVTNMTIDVYFEDNLGHLSWRYKPEVTDKMQGKDKNESQSKR</sequence>
<accession>A0A915KYA9</accession>
<dbReference type="WBParaSite" id="nRc.2.0.1.t43170-RA">
    <property type="protein sequence ID" value="nRc.2.0.1.t43170-RA"/>
    <property type="gene ID" value="nRc.2.0.1.g43170"/>
</dbReference>
<keyword evidence="1" id="KW-1185">Reference proteome</keyword>
<proteinExistence type="predicted"/>
<organism evidence="1 2">
    <name type="scientific">Romanomermis culicivorax</name>
    <name type="common">Nematode worm</name>
    <dbReference type="NCBI Taxonomy" id="13658"/>
    <lineage>
        <taxon>Eukaryota</taxon>
        <taxon>Metazoa</taxon>
        <taxon>Ecdysozoa</taxon>
        <taxon>Nematoda</taxon>
        <taxon>Enoplea</taxon>
        <taxon>Dorylaimia</taxon>
        <taxon>Mermithida</taxon>
        <taxon>Mermithoidea</taxon>
        <taxon>Mermithidae</taxon>
        <taxon>Romanomermis</taxon>
    </lineage>
</organism>
<dbReference type="Proteomes" id="UP000887565">
    <property type="component" value="Unplaced"/>
</dbReference>
<name>A0A915KYA9_ROMCU</name>
<evidence type="ECO:0000313" key="1">
    <source>
        <dbReference type="Proteomes" id="UP000887565"/>
    </source>
</evidence>
<dbReference type="AlphaFoldDB" id="A0A915KYA9"/>